<keyword evidence="7" id="KW-1185">Reference proteome</keyword>
<dbReference type="Proteomes" id="UP001054837">
    <property type="component" value="Unassembled WGS sequence"/>
</dbReference>
<feature type="signal peptide" evidence="4">
    <location>
        <begin position="1"/>
        <end position="20"/>
    </location>
</feature>
<evidence type="ECO:0000313" key="6">
    <source>
        <dbReference type="EMBL" id="GIY70379.1"/>
    </source>
</evidence>
<dbReference type="Gene3D" id="2.10.80.10">
    <property type="entry name" value="Lipase, subunit A"/>
    <property type="match status" value="1"/>
</dbReference>
<dbReference type="AlphaFoldDB" id="A0AAV4VKM3"/>
<dbReference type="InterPro" id="IPR023569">
    <property type="entry name" value="Prokineticin_domain"/>
</dbReference>
<dbReference type="GO" id="GO:0016042">
    <property type="term" value="P:lipid catabolic process"/>
    <property type="evidence" value="ECO:0007669"/>
    <property type="project" value="InterPro"/>
</dbReference>
<dbReference type="EMBL" id="BPLQ01013154">
    <property type="protein sequence ID" value="GIY70379.1"/>
    <property type="molecule type" value="Genomic_DNA"/>
</dbReference>
<keyword evidence="3" id="KW-1015">Disulfide bond</keyword>
<keyword evidence="2" id="KW-0964">Secreted</keyword>
<organism evidence="6 7">
    <name type="scientific">Caerostris darwini</name>
    <dbReference type="NCBI Taxonomy" id="1538125"/>
    <lineage>
        <taxon>Eukaryota</taxon>
        <taxon>Metazoa</taxon>
        <taxon>Ecdysozoa</taxon>
        <taxon>Arthropoda</taxon>
        <taxon>Chelicerata</taxon>
        <taxon>Arachnida</taxon>
        <taxon>Araneae</taxon>
        <taxon>Araneomorphae</taxon>
        <taxon>Entelegynae</taxon>
        <taxon>Araneoidea</taxon>
        <taxon>Araneidae</taxon>
        <taxon>Caerostris</taxon>
    </lineage>
</organism>
<dbReference type="Pfam" id="PF06607">
    <property type="entry name" value="Prokineticin"/>
    <property type="match status" value="1"/>
</dbReference>
<dbReference type="PROSITE" id="PS51257">
    <property type="entry name" value="PROKAR_LIPOPROTEIN"/>
    <property type="match status" value="1"/>
</dbReference>
<evidence type="ECO:0000259" key="5">
    <source>
        <dbReference type="Pfam" id="PF06607"/>
    </source>
</evidence>
<feature type="chain" id="PRO_5043562589" evidence="4">
    <location>
        <begin position="21"/>
        <end position="116"/>
    </location>
</feature>
<evidence type="ECO:0000256" key="2">
    <source>
        <dbReference type="ARBA" id="ARBA00022525"/>
    </source>
</evidence>
<dbReference type="GO" id="GO:0005576">
    <property type="term" value="C:extracellular region"/>
    <property type="evidence" value="ECO:0007669"/>
    <property type="project" value="UniProtKB-SubCell"/>
</dbReference>
<dbReference type="GO" id="GO:0008047">
    <property type="term" value="F:enzyme activator activity"/>
    <property type="evidence" value="ECO:0007669"/>
    <property type="project" value="InterPro"/>
</dbReference>
<evidence type="ECO:0000256" key="4">
    <source>
        <dbReference type="SAM" id="SignalP"/>
    </source>
</evidence>
<comment type="subcellular location">
    <subcellularLocation>
        <location evidence="1">Secreted</location>
    </subcellularLocation>
</comment>
<gene>
    <name evidence="6" type="ORF">CDAR_61992</name>
</gene>
<reference evidence="6 7" key="1">
    <citation type="submission" date="2021-06" db="EMBL/GenBank/DDBJ databases">
        <title>Caerostris darwini draft genome.</title>
        <authorList>
            <person name="Kono N."/>
            <person name="Arakawa K."/>
        </authorList>
    </citation>
    <scope>NUCLEOTIDE SEQUENCE [LARGE SCALE GENOMIC DNA]</scope>
</reference>
<accession>A0AAV4VKM3</accession>
<dbReference type="GO" id="GO:0007586">
    <property type="term" value="P:digestion"/>
    <property type="evidence" value="ECO:0007669"/>
    <property type="project" value="InterPro"/>
</dbReference>
<evidence type="ECO:0000313" key="7">
    <source>
        <dbReference type="Proteomes" id="UP001054837"/>
    </source>
</evidence>
<dbReference type="PANTHER" id="PTHR10041">
    <property type="entry name" value="COLIPASE"/>
    <property type="match status" value="1"/>
</dbReference>
<proteinExistence type="predicted"/>
<keyword evidence="4" id="KW-0732">Signal</keyword>
<evidence type="ECO:0000256" key="1">
    <source>
        <dbReference type="ARBA" id="ARBA00004613"/>
    </source>
</evidence>
<feature type="domain" description="Prokineticin" evidence="5">
    <location>
        <begin position="1"/>
        <end position="88"/>
    </location>
</feature>
<dbReference type="InterPro" id="IPR001981">
    <property type="entry name" value="Colipase"/>
</dbReference>
<protein>
    <submittedName>
        <fullName evidence="6">Prokineticin domain-containing protein</fullName>
    </submittedName>
</protein>
<comment type="caution">
    <text evidence="6">The sequence shown here is derived from an EMBL/GenBank/DDBJ whole genome shotgun (WGS) entry which is preliminary data.</text>
</comment>
<name>A0AAV4VKM3_9ARAC</name>
<sequence>MKSYFSVILLILAVVACANAFGKWKGMCKSDEECNENQCCLKQYGSSFGQCLKRPKEGEMCIPQNKFNQMYQQNACPCPEGLECSTGDKKEQVGMSYAMPPVCRAVPTTEEPGTTQ</sequence>
<dbReference type="PANTHER" id="PTHR10041:SF5">
    <property type="entry name" value="LEUCINE-RICH COLIPASE-LIKE PROTEIN 1"/>
    <property type="match status" value="1"/>
</dbReference>
<evidence type="ECO:0000256" key="3">
    <source>
        <dbReference type="ARBA" id="ARBA00023157"/>
    </source>
</evidence>